<name>A0A024QCI8_9BACI</name>
<dbReference type="AlphaFoldDB" id="A0A024QCI8"/>
<dbReference type="OrthoDB" id="2692040at2"/>
<reference evidence="1 2" key="1">
    <citation type="submission" date="2014-03" db="EMBL/GenBank/DDBJ databases">
        <authorList>
            <person name="Urmite Genomes U."/>
        </authorList>
    </citation>
    <scope>NUCLEOTIDE SEQUENCE [LARGE SCALE GENOMIC DNA]</scope>
    <source>
        <strain evidence="1 2">Vm-5</strain>
    </source>
</reference>
<reference evidence="2" key="2">
    <citation type="submission" date="2014-05" db="EMBL/GenBank/DDBJ databases">
        <title>Draft genome sequence of Virgibacillus massiliensis Vm-5.</title>
        <authorList>
            <person name="Khelaifia S."/>
            <person name="Croce O."/>
            <person name="Lagier J.C."/>
            <person name="Raoult D."/>
        </authorList>
    </citation>
    <scope>NUCLEOTIDE SEQUENCE [LARGE SCALE GENOMIC DNA]</scope>
    <source>
        <strain evidence="2">Vm-5</strain>
    </source>
</reference>
<keyword evidence="2" id="KW-1185">Reference proteome</keyword>
<accession>A0A024QCI8</accession>
<protein>
    <submittedName>
        <fullName evidence="1">Uncharacterized protein</fullName>
    </submittedName>
</protein>
<proteinExistence type="predicted"/>
<gene>
    <name evidence="1" type="ORF">BN990_01968</name>
</gene>
<dbReference type="Proteomes" id="UP000028875">
    <property type="component" value="Unassembled WGS sequence"/>
</dbReference>
<sequence length="63" mass="7258">MRILFLLSGMIAAVSLLYKWRFRIMNTLLAIGFLRKLAVNLSMNIPSIRTNMIPGMFQKKNLS</sequence>
<dbReference type="EMBL" id="CCDP010000001">
    <property type="protein sequence ID" value="CDQ39656.1"/>
    <property type="molecule type" value="Genomic_DNA"/>
</dbReference>
<organism evidence="1 2">
    <name type="scientific">Virgibacillus massiliensis</name>
    <dbReference type="NCBI Taxonomy" id="1462526"/>
    <lineage>
        <taxon>Bacteria</taxon>
        <taxon>Bacillati</taxon>
        <taxon>Bacillota</taxon>
        <taxon>Bacilli</taxon>
        <taxon>Bacillales</taxon>
        <taxon>Bacillaceae</taxon>
        <taxon>Virgibacillus</taxon>
    </lineage>
</organism>
<evidence type="ECO:0000313" key="2">
    <source>
        <dbReference type="Proteomes" id="UP000028875"/>
    </source>
</evidence>
<dbReference type="eggNOG" id="ENOG5033DEJ">
    <property type="taxonomic scope" value="Bacteria"/>
</dbReference>
<dbReference type="RefSeq" id="WP_021291117.1">
    <property type="nucleotide sequence ID" value="NZ_BNER01000002.1"/>
</dbReference>
<evidence type="ECO:0000313" key="1">
    <source>
        <dbReference type="EMBL" id="CDQ39656.1"/>
    </source>
</evidence>
<comment type="caution">
    <text evidence="1">The sequence shown here is derived from an EMBL/GenBank/DDBJ whole genome shotgun (WGS) entry which is preliminary data.</text>
</comment>
<dbReference type="STRING" id="1462526.BN990_01968"/>